<dbReference type="EMBL" id="JAPFGC010000002">
    <property type="protein sequence ID" value="MDA0177801.1"/>
    <property type="molecule type" value="Genomic_DNA"/>
</dbReference>
<reference evidence="2" key="1">
    <citation type="submission" date="2022-11" db="EMBL/GenBank/DDBJ databases">
        <title>Refractory cell wall polysaccharides provide important carbon source for microbial heterotrophs in the hadal ocean.</title>
        <authorList>
            <person name="Zhu X."/>
        </authorList>
    </citation>
    <scope>NUCLEOTIDE SEQUENCE</scope>
    <source>
        <strain evidence="2">MTRN7</strain>
    </source>
</reference>
<organism evidence="2 3">
    <name type="scientific">Mesoflavibacter profundi</name>
    <dbReference type="NCBI Taxonomy" id="2708110"/>
    <lineage>
        <taxon>Bacteria</taxon>
        <taxon>Pseudomonadati</taxon>
        <taxon>Bacteroidota</taxon>
        <taxon>Flavobacteriia</taxon>
        <taxon>Flavobacteriales</taxon>
        <taxon>Flavobacteriaceae</taxon>
        <taxon>Mesoflavibacter</taxon>
    </lineage>
</organism>
<proteinExistence type="predicted"/>
<gene>
    <name evidence="2" type="ORF">OOZ35_09885</name>
</gene>
<protein>
    <recommendedName>
        <fullName evidence="4">Lipoprotein</fullName>
    </recommendedName>
</protein>
<keyword evidence="3" id="KW-1185">Reference proteome</keyword>
<evidence type="ECO:0000313" key="2">
    <source>
        <dbReference type="EMBL" id="MDA0177801.1"/>
    </source>
</evidence>
<name>A0ABT4S1Y7_9FLAO</name>
<accession>A0ABT4S1Y7</accession>
<comment type="caution">
    <text evidence="2">The sequence shown here is derived from an EMBL/GenBank/DDBJ whole genome shotgun (WGS) entry which is preliminary data.</text>
</comment>
<feature type="signal peptide" evidence="1">
    <location>
        <begin position="1"/>
        <end position="22"/>
    </location>
</feature>
<sequence length="189" mass="21875">MKFYTTKFTLLFLILVSVSCQSDYTKLVKSELNSGKEYNTIFHGLKFGQSQKEFFETCWNLNKKGLATHGGNNQNVKIVLQPEDSTKTTEKINMLFYPKFSPENNIIAMDVTFTYVAWSPWNDKLKSEQLFPVIKDSLLKWYPGNDFINVKNVLVKVDGNRQIQLNKSSDKDVSVVIEDLAYKYNNMKK</sequence>
<evidence type="ECO:0000256" key="1">
    <source>
        <dbReference type="SAM" id="SignalP"/>
    </source>
</evidence>
<dbReference type="RefSeq" id="WP_106687951.1">
    <property type="nucleotide sequence ID" value="NZ_CAXQEU010000098.1"/>
</dbReference>
<keyword evidence="1" id="KW-0732">Signal</keyword>
<dbReference type="PROSITE" id="PS51257">
    <property type="entry name" value="PROKAR_LIPOPROTEIN"/>
    <property type="match status" value="1"/>
</dbReference>
<evidence type="ECO:0000313" key="3">
    <source>
        <dbReference type="Proteomes" id="UP001149142"/>
    </source>
</evidence>
<evidence type="ECO:0008006" key="4">
    <source>
        <dbReference type="Google" id="ProtNLM"/>
    </source>
</evidence>
<dbReference type="Proteomes" id="UP001149142">
    <property type="component" value="Unassembled WGS sequence"/>
</dbReference>
<feature type="chain" id="PRO_5046822114" description="Lipoprotein" evidence="1">
    <location>
        <begin position="23"/>
        <end position="189"/>
    </location>
</feature>